<organism evidence="2 3">
    <name type="scientific">Trichuris trichiura</name>
    <name type="common">Whipworm</name>
    <name type="synonym">Trichocephalus trichiurus</name>
    <dbReference type="NCBI Taxonomy" id="36087"/>
    <lineage>
        <taxon>Eukaryota</taxon>
        <taxon>Metazoa</taxon>
        <taxon>Ecdysozoa</taxon>
        <taxon>Nematoda</taxon>
        <taxon>Enoplea</taxon>
        <taxon>Dorylaimia</taxon>
        <taxon>Trichinellida</taxon>
        <taxon>Trichuridae</taxon>
        <taxon>Trichuris</taxon>
    </lineage>
</organism>
<dbReference type="EMBL" id="HG806808">
    <property type="protein sequence ID" value="CDW59977.1"/>
    <property type="molecule type" value="Genomic_DNA"/>
</dbReference>
<dbReference type="SMART" id="SM00530">
    <property type="entry name" value="HTH_XRE"/>
    <property type="match status" value="1"/>
</dbReference>
<protein>
    <submittedName>
        <fullName evidence="2">HTH 3 domain containing protein</fullName>
    </submittedName>
</protein>
<evidence type="ECO:0000313" key="2">
    <source>
        <dbReference type="EMBL" id="CDW59977.1"/>
    </source>
</evidence>
<reference evidence="2" key="2">
    <citation type="submission" date="2014-03" db="EMBL/GenBank/DDBJ databases">
        <title>The whipworm genome and dual-species transcriptomics of an intimate host-pathogen interaction.</title>
        <authorList>
            <person name="Foth B.J."/>
            <person name="Tsai I.J."/>
            <person name="Reid A.J."/>
            <person name="Bancroft A.J."/>
            <person name="Nichol S."/>
            <person name="Tracey A."/>
            <person name="Holroyd N."/>
            <person name="Cotton J.A."/>
            <person name="Stanley E.J."/>
            <person name="Zarowiecki M."/>
            <person name="Liu J.Z."/>
            <person name="Huckvale T."/>
            <person name="Cooper P.J."/>
            <person name="Grencis R.K."/>
            <person name="Berriman M."/>
        </authorList>
    </citation>
    <scope>NUCLEOTIDE SEQUENCE [LARGE SCALE GENOMIC DNA]</scope>
</reference>
<feature type="domain" description="HTH cro/C1-type" evidence="1">
    <location>
        <begin position="16"/>
        <end position="70"/>
    </location>
</feature>
<dbReference type="Pfam" id="PF01381">
    <property type="entry name" value="HTH_3"/>
    <property type="match status" value="1"/>
</dbReference>
<dbReference type="InterPro" id="IPR001387">
    <property type="entry name" value="Cro/C1-type_HTH"/>
</dbReference>
<dbReference type="InterPro" id="IPR010982">
    <property type="entry name" value="Lambda_DNA-bd_dom_sf"/>
</dbReference>
<dbReference type="Proteomes" id="UP000030665">
    <property type="component" value="Unassembled WGS sequence"/>
</dbReference>
<sequence length="292" mass="33320">MFGLLQPNKEKVGARLKQIKDEMNISFTEFGSRLGLKKPTISSYVQGYNLAPIEVIEKIAKISGRSVGWFYFGDIEEYITDYLKLKGQGELIKAYPEVVNQIKEEFFTGDFKNPGWENEVGYPMEEFIDDYFADILPEIMIRYVSDIVDEQVASSAKLKELTDKEKEEAAVIITSDTNDFIEMSGEIKFGEKEKIVKMVDAEIDNLERKGTIEFSEEYLIGKLINVLDDDEATEKMISILSQGMTDKSFSTSFGGKELVEIFQTMRPALMKLYAEKTPDEIYEWFGSYEGGI</sequence>
<keyword evidence="3" id="KW-1185">Reference proteome</keyword>
<dbReference type="CDD" id="cd00093">
    <property type="entry name" value="HTH_XRE"/>
    <property type="match status" value="1"/>
</dbReference>
<dbReference type="SUPFAM" id="SSF47413">
    <property type="entry name" value="lambda repressor-like DNA-binding domains"/>
    <property type="match status" value="1"/>
</dbReference>
<evidence type="ECO:0000259" key="1">
    <source>
        <dbReference type="PROSITE" id="PS50943"/>
    </source>
</evidence>
<evidence type="ECO:0000313" key="3">
    <source>
        <dbReference type="Proteomes" id="UP000030665"/>
    </source>
</evidence>
<dbReference type="GO" id="GO:0003677">
    <property type="term" value="F:DNA binding"/>
    <property type="evidence" value="ECO:0007669"/>
    <property type="project" value="InterPro"/>
</dbReference>
<name>A0A077ZHV2_TRITR</name>
<reference evidence="2" key="1">
    <citation type="submission" date="2014-01" db="EMBL/GenBank/DDBJ databases">
        <authorList>
            <person name="Aslett M."/>
        </authorList>
    </citation>
    <scope>NUCLEOTIDE SEQUENCE</scope>
</reference>
<accession>A0A077ZHV2</accession>
<dbReference type="Gene3D" id="1.10.260.40">
    <property type="entry name" value="lambda repressor-like DNA-binding domains"/>
    <property type="match status" value="1"/>
</dbReference>
<dbReference type="AlphaFoldDB" id="A0A077ZHV2"/>
<dbReference type="PROSITE" id="PS50943">
    <property type="entry name" value="HTH_CROC1"/>
    <property type="match status" value="1"/>
</dbReference>
<gene>
    <name evidence="2" type="ORF">TTRE_0000832401</name>
</gene>
<proteinExistence type="predicted"/>